<evidence type="ECO:0000313" key="5">
    <source>
        <dbReference type="Proteomes" id="UP000077037"/>
    </source>
</evidence>
<dbReference type="InterPro" id="IPR050921">
    <property type="entry name" value="T4SS_GSP_E_ATPase"/>
</dbReference>
<dbReference type="Proteomes" id="UP000077037">
    <property type="component" value="Unassembled WGS sequence"/>
</dbReference>
<keyword evidence="2" id="KW-0997">Cell inner membrane</keyword>
<comment type="similarity">
    <text evidence="1 2">Belongs to the GSP E family.</text>
</comment>
<name>A0A157QLY1_9BORD</name>
<organism evidence="4 5">
    <name type="scientific">Bordetella ansorpii</name>
    <dbReference type="NCBI Taxonomy" id="288768"/>
    <lineage>
        <taxon>Bacteria</taxon>
        <taxon>Pseudomonadati</taxon>
        <taxon>Pseudomonadota</taxon>
        <taxon>Betaproteobacteria</taxon>
        <taxon>Burkholderiales</taxon>
        <taxon>Alcaligenaceae</taxon>
        <taxon>Bordetella</taxon>
    </lineage>
</organism>
<dbReference type="CDD" id="cd01130">
    <property type="entry name" value="VirB11-like_ATPase"/>
    <property type="match status" value="1"/>
</dbReference>
<keyword evidence="2" id="KW-1003">Cell membrane</keyword>
<proteinExistence type="inferred from homology"/>
<dbReference type="OrthoDB" id="9810761at2"/>
<dbReference type="GO" id="GO:0044097">
    <property type="term" value="P:secretion by the type IV secretion system"/>
    <property type="evidence" value="ECO:0007669"/>
    <property type="project" value="InterPro"/>
</dbReference>
<dbReference type="EMBL" id="FKBS01000025">
    <property type="protein sequence ID" value="SAI46604.1"/>
    <property type="molecule type" value="Genomic_DNA"/>
</dbReference>
<dbReference type="Pfam" id="PF00437">
    <property type="entry name" value="T2SSE"/>
    <property type="match status" value="1"/>
</dbReference>
<keyword evidence="2" id="KW-0067">ATP-binding</keyword>
<dbReference type="InterPro" id="IPR027417">
    <property type="entry name" value="P-loop_NTPase"/>
</dbReference>
<comment type="function">
    <text evidence="2">Part of the Type IV secretion system.</text>
</comment>
<dbReference type="GO" id="GO:0043684">
    <property type="term" value="C:type IV secretion system complex"/>
    <property type="evidence" value="ECO:0007669"/>
    <property type="project" value="UniProtKB-UniRule"/>
</dbReference>
<evidence type="ECO:0000256" key="2">
    <source>
        <dbReference type="RuleBase" id="RU366071"/>
    </source>
</evidence>
<keyword evidence="2" id="KW-0472">Membrane</keyword>
<dbReference type="PANTHER" id="PTHR30486:SF6">
    <property type="entry name" value="TYPE IV PILUS RETRACTATION ATPASE PILT"/>
    <property type="match status" value="1"/>
</dbReference>
<feature type="domain" description="Bacterial type II secretion system protein E" evidence="3">
    <location>
        <begin position="163"/>
        <end position="307"/>
    </location>
</feature>
<sequence>MQDRTDQDGRALAVRQLLRPLQSWLDEPDVTEIAIPRPGVLFVRGRSGWRQHAVAMLTYDYLAALADAITVYNGLAPAPILSLTLPNGERGQVAQAPAVIDGTLSLNIRKHGLVVKSLSDLDAEGAFENWRDVSPMPSSEAALLSTREAELLSLKRDGRVIDFLTRAVQLRCNIVIAGRTGSGKTTFARSLMELVPVDERLITIEDVHELLLPHHPNRVHMLYGPDAGRVSATDCLAACMRSSPDRVFLAELRGAEAWEYLSALNTGHPGGITTTHANDARGTYDRIAWLVKQSVAGQQMALAAILAYLHRTLDLVIYMADRRVVELHYDPMAATRLDGQ</sequence>
<dbReference type="GO" id="GO:0016887">
    <property type="term" value="F:ATP hydrolysis activity"/>
    <property type="evidence" value="ECO:0007669"/>
    <property type="project" value="InterPro"/>
</dbReference>
<dbReference type="RefSeq" id="WP_066416671.1">
    <property type="nucleotide sequence ID" value="NZ_FKBS01000025.1"/>
</dbReference>
<dbReference type="Gene3D" id="3.30.450.90">
    <property type="match status" value="1"/>
</dbReference>
<gene>
    <name evidence="4" type="primary">virB11</name>
    <name evidence="4" type="ORF">SAMEA1982600_03699</name>
</gene>
<accession>A0A157QLY1</accession>
<dbReference type="GO" id="GO:0005524">
    <property type="term" value="F:ATP binding"/>
    <property type="evidence" value="ECO:0007669"/>
    <property type="project" value="UniProtKB-UniRule"/>
</dbReference>
<dbReference type="InterPro" id="IPR001482">
    <property type="entry name" value="T2SS/T4SS_dom"/>
</dbReference>
<evidence type="ECO:0000313" key="4">
    <source>
        <dbReference type="EMBL" id="SAI46604.1"/>
    </source>
</evidence>
<dbReference type="GO" id="GO:0005886">
    <property type="term" value="C:plasma membrane"/>
    <property type="evidence" value="ECO:0007669"/>
    <property type="project" value="UniProtKB-SubCell"/>
</dbReference>
<evidence type="ECO:0000256" key="1">
    <source>
        <dbReference type="ARBA" id="ARBA00006611"/>
    </source>
</evidence>
<dbReference type="SUPFAM" id="SSF52540">
    <property type="entry name" value="P-loop containing nucleoside triphosphate hydrolases"/>
    <property type="match status" value="1"/>
</dbReference>
<dbReference type="PANTHER" id="PTHR30486">
    <property type="entry name" value="TWITCHING MOTILITY PROTEIN PILT"/>
    <property type="match status" value="1"/>
</dbReference>
<reference evidence="4 5" key="1">
    <citation type="submission" date="2016-03" db="EMBL/GenBank/DDBJ databases">
        <authorList>
            <consortium name="Pathogen Informatics"/>
        </authorList>
    </citation>
    <scope>NUCLEOTIDE SEQUENCE [LARGE SCALE GENOMIC DNA]</scope>
    <source>
        <strain evidence="4 5">NCTC13364</strain>
    </source>
</reference>
<evidence type="ECO:0000259" key="3">
    <source>
        <dbReference type="Pfam" id="PF00437"/>
    </source>
</evidence>
<comment type="subcellular location">
    <subcellularLocation>
        <location evidence="2">Cell inner membrane</location>
        <topology evidence="2">Peripheral membrane protein</topology>
        <orientation evidence="2">Cytoplasmic side</orientation>
    </subcellularLocation>
</comment>
<keyword evidence="2" id="KW-0547">Nucleotide-binding</keyword>
<dbReference type="Gene3D" id="3.40.50.300">
    <property type="entry name" value="P-loop containing nucleotide triphosphate hydrolases"/>
    <property type="match status" value="1"/>
</dbReference>
<dbReference type="NCBIfam" id="TIGR02788">
    <property type="entry name" value="VirB11"/>
    <property type="match status" value="1"/>
</dbReference>
<dbReference type="InterPro" id="IPR014155">
    <property type="entry name" value="VirB11"/>
</dbReference>
<protein>
    <recommendedName>
        <fullName evidence="2">Type IV secretion system protein</fullName>
    </recommendedName>
</protein>
<dbReference type="AlphaFoldDB" id="A0A157QLY1"/>